<reference evidence="3 4" key="1">
    <citation type="journal article" date="2018" name="Mol. Biol. Evol.">
        <title>Broad Genomic Sampling Reveals a Smut Pathogenic Ancestry of the Fungal Clade Ustilaginomycotina.</title>
        <authorList>
            <person name="Kijpornyongpan T."/>
            <person name="Mondo S.J."/>
            <person name="Barry K."/>
            <person name="Sandor L."/>
            <person name="Lee J."/>
            <person name="Lipzen A."/>
            <person name="Pangilinan J."/>
            <person name="LaButti K."/>
            <person name="Hainaut M."/>
            <person name="Henrissat B."/>
            <person name="Grigoriev I.V."/>
            <person name="Spatafora J.W."/>
            <person name="Aime M.C."/>
        </authorList>
    </citation>
    <scope>NUCLEOTIDE SEQUENCE [LARGE SCALE GENOMIC DNA]</scope>
    <source>
        <strain evidence="3 4">MCA 3645</strain>
    </source>
</reference>
<evidence type="ECO:0000256" key="1">
    <source>
        <dbReference type="RuleBase" id="RU003682"/>
    </source>
</evidence>
<name>A0A317Y0S4_9BASI</name>
<dbReference type="Pfam" id="PF03171">
    <property type="entry name" value="2OG-FeII_Oxy"/>
    <property type="match status" value="1"/>
</dbReference>
<dbReference type="OrthoDB" id="288590at2759"/>
<organism evidence="3 4">
    <name type="scientific">Testicularia cyperi</name>
    <dbReference type="NCBI Taxonomy" id="1882483"/>
    <lineage>
        <taxon>Eukaryota</taxon>
        <taxon>Fungi</taxon>
        <taxon>Dikarya</taxon>
        <taxon>Basidiomycota</taxon>
        <taxon>Ustilaginomycotina</taxon>
        <taxon>Ustilaginomycetes</taxon>
        <taxon>Ustilaginales</taxon>
        <taxon>Anthracoideaceae</taxon>
        <taxon>Testicularia</taxon>
    </lineage>
</organism>
<dbReference type="InterPro" id="IPR044861">
    <property type="entry name" value="IPNS-like_FE2OG_OXY"/>
</dbReference>
<protein>
    <submittedName>
        <fullName evidence="3">Clavaminate synthase-like protein</fullName>
    </submittedName>
</protein>
<dbReference type="InterPro" id="IPR027443">
    <property type="entry name" value="IPNS-like_sf"/>
</dbReference>
<dbReference type="Proteomes" id="UP000246740">
    <property type="component" value="Unassembled WGS sequence"/>
</dbReference>
<dbReference type="PROSITE" id="PS51471">
    <property type="entry name" value="FE2OG_OXY"/>
    <property type="match status" value="1"/>
</dbReference>
<evidence type="ECO:0000313" key="4">
    <source>
        <dbReference type="Proteomes" id="UP000246740"/>
    </source>
</evidence>
<dbReference type="EMBL" id="KZ819188">
    <property type="protein sequence ID" value="PWZ03151.1"/>
    <property type="molecule type" value="Genomic_DNA"/>
</dbReference>
<dbReference type="PANTHER" id="PTHR47990">
    <property type="entry name" value="2-OXOGLUTARATE (2OG) AND FE(II)-DEPENDENT OXYGENASE SUPERFAMILY PROTEIN-RELATED"/>
    <property type="match status" value="1"/>
</dbReference>
<dbReference type="InterPro" id="IPR026992">
    <property type="entry name" value="DIOX_N"/>
</dbReference>
<dbReference type="Gene3D" id="2.60.120.330">
    <property type="entry name" value="B-lactam Antibiotic, Isopenicillin N Synthase, Chain"/>
    <property type="match status" value="1"/>
</dbReference>
<proteinExistence type="inferred from homology"/>
<keyword evidence="4" id="KW-1185">Reference proteome</keyword>
<dbReference type="GO" id="GO:0016491">
    <property type="term" value="F:oxidoreductase activity"/>
    <property type="evidence" value="ECO:0007669"/>
    <property type="project" value="UniProtKB-KW"/>
</dbReference>
<keyword evidence="1" id="KW-0560">Oxidoreductase</keyword>
<dbReference type="STRING" id="1882483.A0A317Y0S4"/>
<dbReference type="PRINTS" id="PR00682">
    <property type="entry name" value="IPNSYNTHASE"/>
</dbReference>
<evidence type="ECO:0000313" key="3">
    <source>
        <dbReference type="EMBL" id="PWZ03151.1"/>
    </source>
</evidence>
<feature type="domain" description="Fe2OG dioxygenase" evidence="2">
    <location>
        <begin position="213"/>
        <end position="322"/>
    </location>
</feature>
<evidence type="ECO:0000259" key="2">
    <source>
        <dbReference type="PROSITE" id="PS51471"/>
    </source>
</evidence>
<dbReference type="InterPro" id="IPR050231">
    <property type="entry name" value="Iron_ascorbate_oxido_reductase"/>
</dbReference>
<dbReference type="Pfam" id="PF14226">
    <property type="entry name" value="DIOX_N"/>
    <property type="match status" value="1"/>
</dbReference>
<comment type="similarity">
    <text evidence="1">Belongs to the iron/ascorbate-dependent oxidoreductase family.</text>
</comment>
<keyword evidence="1" id="KW-0479">Metal-binding</keyword>
<accession>A0A317Y0S4</accession>
<dbReference type="GO" id="GO:0046872">
    <property type="term" value="F:metal ion binding"/>
    <property type="evidence" value="ECO:0007669"/>
    <property type="project" value="UniProtKB-KW"/>
</dbReference>
<sequence length="397" mass="44068">MTIANGHPTNGSEPASLASLPEYHLDYSLWQPDTPTSAASQEFVSRLRQAMTGIGFFYLHNTPLDAKRDAMFDLVERIFALPLETRLSINMDNSRHFRGYCKFGDERTQSQVDFRDQIDYAVETKAVEDRSLTEKLPFLNLLGPNQFLDDSVCKGHKSIVIDWFNACSSISDQLTRAIELALGVGEGELSRFQTGQGGHNDPDPELAKLGPLPYARMKTIRYPAGAVVDGIARDSKSSQGVGAHKDSGWLTLLSPSQVAGLQVQDFDGTWIDVPYLPGGLIVNFGQQVENLTQGIVQAATHRVLTPPDATQTRYSVAWFSSPALNTYLSPLDKNSFDAETRRLHEQAIQRRANAQIKSDVAKGDLYARAEEPFGWINWRGLFRSHPGVVNAFYPHLV</sequence>
<dbReference type="InParanoid" id="A0A317Y0S4"/>
<keyword evidence="1" id="KW-0408">Iron</keyword>
<dbReference type="AlphaFoldDB" id="A0A317Y0S4"/>
<gene>
    <name evidence="3" type="ORF">BCV70DRAFT_12568</name>
</gene>
<dbReference type="SUPFAM" id="SSF51197">
    <property type="entry name" value="Clavaminate synthase-like"/>
    <property type="match status" value="1"/>
</dbReference>
<dbReference type="InterPro" id="IPR005123">
    <property type="entry name" value="Oxoglu/Fe-dep_dioxygenase_dom"/>
</dbReference>